<feature type="transmembrane region" description="Helical" evidence="1">
    <location>
        <begin position="12"/>
        <end position="31"/>
    </location>
</feature>
<evidence type="ECO:0000256" key="1">
    <source>
        <dbReference type="SAM" id="Phobius"/>
    </source>
</evidence>
<evidence type="ECO:0000313" key="3">
    <source>
        <dbReference type="Proteomes" id="UP000027015"/>
    </source>
</evidence>
<dbReference type="AlphaFoldDB" id="A0A067W476"/>
<organism evidence="2 3">
    <name type="scientific">Bartonella koehlerae C-29</name>
    <dbReference type="NCBI Taxonomy" id="1134510"/>
    <lineage>
        <taxon>Bacteria</taxon>
        <taxon>Pseudomonadati</taxon>
        <taxon>Pseudomonadota</taxon>
        <taxon>Alphaproteobacteria</taxon>
        <taxon>Hyphomicrobiales</taxon>
        <taxon>Bartonellaceae</taxon>
        <taxon>Bartonella</taxon>
    </lineage>
</organism>
<keyword evidence="3" id="KW-1185">Reference proteome</keyword>
<comment type="caution">
    <text evidence="2">The sequence shown here is derived from an EMBL/GenBank/DDBJ whole genome shotgun (WGS) entry which is preliminary data.</text>
</comment>
<dbReference type="HOGENOM" id="CLU_3363474_0_0_5"/>
<dbReference type="EMBL" id="AHPL01000010">
    <property type="protein sequence ID" value="KEC54710.1"/>
    <property type="molecule type" value="Genomic_DNA"/>
</dbReference>
<sequence length="35" mass="3876">MKQHEDDILKIFIGCGTGIKLSIIGLFLRIFPNGS</sequence>
<evidence type="ECO:0000313" key="2">
    <source>
        <dbReference type="EMBL" id="KEC54710.1"/>
    </source>
</evidence>
<proteinExistence type="predicted"/>
<protein>
    <submittedName>
        <fullName evidence="2">Uncharacterized protein</fullName>
    </submittedName>
</protein>
<dbReference type="PATRIC" id="fig|1134510.3.peg.1494"/>
<gene>
    <name evidence="2" type="ORF">O9A_01324</name>
</gene>
<dbReference type="Proteomes" id="UP000027015">
    <property type="component" value="Unassembled WGS sequence"/>
</dbReference>
<keyword evidence="1" id="KW-0472">Membrane</keyword>
<accession>A0A067W476</accession>
<keyword evidence="1" id="KW-0812">Transmembrane</keyword>
<name>A0A067W476_9HYPH</name>
<reference evidence="2 3" key="1">
    <citation type="submission" date="2012-04" db="EMBL/GenBank/DDBJ databases">
        <title>The Genome Sequence of Bartonella koehlerae C-29.</title>
        <authorList>
            <consortium name="The Broad Institute Genome Sequencing Platform"/>
            <consortium name="The Broad Institute Genome Sequencing Center for Infectious Disease"/>
            <person name="Feldgarden M."/>
            <person name="Kirby J."/>
            <person name="Kosoy M."/>
            <person name="Birtles R."/>
            <person name="Probert W.S."/>
            <person name="Chiaraviglio L."/>
            <person name="Walker B."/>
            <person name="Young S.K."/>
            <person name="Zeng Q."/>
            <person name="Gargeya S."/>
            <person name="Fitzgerald M."/>
            <person name="Haas B."/>
            <person name="Abouelleil A."/>
            <person name="Alvarado L."/>
            <person name="Arachchi H.M."/>
            <person name="Berlin A.M."/>
            <person name="Chapman S.B."/>
            <person name="Goldberg J."/>
            <person name="Griggs A."/>
            <person name="Gujja S."/>
            <person name="Hansen M."/>
            <person name="Howarth C."/>
            <person name="Imamovic A."/>
            <person name="Larimer J."/>
            <person name="McCowen C."/>
            <person name="Montmayeur A."/>
            <person name="Murphy C."/>
            <person name="Neiman D."/>
            <person name="Pearson M."/>
            <person name="Priest M."/>
            <person name="Roberts A."/>
            <person name="Saif S."/>
            <person name="Shea T."/>
            <person name="Sisk P."/>
            <person name="Sykes S."/>
            <person name="Wortman J."/>
            <person name="Nusbaum C."/>
            <person name="Birren B."/>
        </authorList>
    </citation>
    <scope>NUCLEOTIDE SEQUENCE [LARGE SCALE GENOMIC DNA]</scope>
    <source>
        <strain evidence="2 3">C-29</strain>
    </source>
</reference>
<dbReference type="STRING" id="1134510.O9A_01324"/>
<keyword evidence="1" id="KW-1133">Transmembrane helix</keyword>